<keyword evidence="4" id="KW-1185">Reference proteome</keyword>
<feature type="region of interest" description="Disordered" evidence="1">
    <location>
        <begin position="18"/>
        <end position="51"/>
    </location>
</feature>
<organism evidence="3 4">
    <name type="scientific">Heterodera trifolii</name>
    <dbReference type="NCBI Taxonomy" id="157864"/>
    <lineage>
        <taxon>Eukaryota</taxon>
        <taxon>Metazoa</taxon>
        <taxon>Ecdysozoa</taxon>
        <taxon>Nematoda</taxon>
        <taxon>Chromadorea</taxon>
        <taxon>Rhabditida</taxon>
        <taxon>Tylenchina</taxon>
        <taxon>Tylenchomorpha</taxon>
        <taxon>Tylenchoidea</taxon>
        <taxon>Heteroderidae</taxon>
        <taxon>Heteroderinae</taxon>
        <taxon>Heterodera</taxon>
    </lineage>
</organism>
<dbReference type="AlphaFoldDB" id="A0ABD2KSK6"/>
<accession>A0ABD2KSK6</accession>
<dbReference type="EMBL" id="JBICBT010000672">
    <property type="protein sequence ID" value="KAL3105937.1"/>
    <property type="molecule type" value="Genomic_DNA"/>
</dbReference>
<evidence type="ECO:0000256" key="2">
    <source>
        <dbReference type="SAM" id="Phobius"/>
    </source>
</evidence>
<evidence type="ECO:0000256" key="1">
    <source>
        <dbReference type="SAM" id="MobiDB-lite"/>
    </source>
</evidence>
<keyword evidence="2" id="KW-1133">Transmembrane helix</keyword>
<keyword evidence="2" id="KW-0812">Transmembrane</keyword>
<reference evidence="3 4" key="1">
    <citation type="submission" date="2024-10" db="EMBL/GenBank/DDBJ databases">
        <authorList>
            <person name="Kim D."/>
        </authorList>
    </citation>
    <scope>NUCLEOTIDE SEQUENCE [LARGE SCALE GENOMIC DNA]</scope>
    <source>
        <strain evidence="3">BH-2024</strain>
    </source>
</reference>
<keyword evidence="2" id="KW-0472">Membrane</keyword>
<evidence type="ECO:0000313" key="3">
    <source>
        <dbReference type="EMBL" id="KAL3105937.1"/>
    </source>
</evidence>
<dbReference type="Proteomes" id="UP001620626">
    <property type="component" value="Unassembled WGS sequence"/>
</dbReference>
<gene>
    <name evidence="3" type="ORF">niasHT_024994</name>
</gene>
<feature type="transmembrane region" description="Helical" evidence="2">
    <location>
        <begin position="54"/>
        <end position="80"/>
    </location>
</feature>
<proteinExistence type="predicted"/>
<name>A0ABD2KSK6_9BILA</name>
<sequence>MSDIYGFINNISDRISRRVRRKRPTESGVSGVGGAPPETRKDDKAKGGGSSKKCACIILCSILTLIVLVIGGLVLAAALLPEPFKDFPLLNLIAREKKDGGVGEKENITD</sequence>
<protein>
    <submittedName>
        <fullName evidence="3">Uncharacterized protein</fullName>
    </submittedName>
</protein>
<comment type="caution">
    <text evidence="3">The sequence shown here is derived from an EMBL/GenBank/DDBJ whole genome shotgun (WGS) entry which is preliminary data.</text>
</comment>
<evidence type="ECO:0000313" key="4">
    <source>
        <dbReference type="Proteomes" id="UP001620626"/>
    </source>
</evidence>